<keyword evidence="13" id="KW-1185">Reference proteome</keyword>
<reference evidence="12 13" key="1">
    <citation type="submission" date="2024-04" db="EMBL/GenBank/DDBJ databases">
        <title>Draft genome sequence of Thalassolituus maritimus NBRC 116585.</title>
        <authorList>
            <person name="Miyakawa T."/>
            <person name="Kusuya Y."/>
            <person name="Miura T."/>
        </authorList>
    </citation>
    <scope>NUCLEOTIDE SEQUENCE [LARGE SCALE GENOMIC DNA]</scope>
    <source>
        <strain evidence="12 13">5NW40-0001</strain>
    </source>
</reference>
<dbReference type="InterPro" id="IPR027417">
    <property type="entry name" value="P-loop_NTPase"/>
</dbReference>
<proteinExistence type="inferred from homology"/>
<dbReference type="EMBL" id="BAABWH010000001">
    <property type="protein sequence ID" value="GAA6144306.1"/>
    <property type="molecule type" value="Genomic_DNA"/>
</dbReference>
<keyword evidence="5 9" id="KW-0227">DNA damage</keyword>
<feature type="coiled-coil region" evidence="10">
    <location>
        <begin position="192"/>
        <end position="222"/>
    </location>
</feature>
<feature type="coiled-coil region" evidence="10">
    <location>
        <begin position="337"/>
        <end position="364"/>
    </location>
</feature>
<evidence type="ECO:0000256" key="1">
    <source>
        <dbReference type="ARBA" id="ARBA00003618"/>
    </source>
</evidence>
<name>A0ABP9ZVZ8_9GAMM</name>
<dbReference type="NCBIfam" id="NF008121">
    <property type="entry name" value="PRK10869.1"/>
    <property type="match status" value="1"/>
</dbReference>
<evidence type="ECO:0000256" key="8">
    <source>
        <dbReference type="ARBA" id="ARBA00033408"/>
    </source>
</evidence>
<organism evidence="12 13">
    <name type="scientific">Thalassolituus maritimus</name>
    <dbReference type="NCBI Taxonomy" id="484498"/>
    <lineage>
        <taxon>Bacteria</taxon>
        <taxon>Pseudomonadati</taxon>
        <taxon>Pseudomonadota</taxon>
        <taxon>Gammaproteobacteria</taxon>
        <taxon>Oceanospirillales</taxon>
        <taxon>Oceanospirillaceae</taxon>
        <taxon>Thalassolituus</taxon>
    </lineage>
</organism>
<sequence length="558" mass="61026">MLTSLSIHQFALIEHMELDFSKGMTVITGETGAGKSILLGALGLTLGQRAEAGAVRQGQDKADVAATFTVNAPALDWLKQHDLPAEDDNVILRRVISAEGRSRGYVNGRPVSASDLRDLGQHLIGIHSQHAHQRLLEKEAAREILDAYAGLTPLSTGVRQGFSAWKKEEKRLQTLRESSSELLAQRQLLEYQVSELRELDLKEDELNELEMEQKRLSGAENTLLCGQSAMIVCNGGDSGDDAASQMIHRALQEVDNIDDTHPLLDEVRDMLNQAQIQLDEAASSLQRYLDNIDMNPHRLQQVDTRLSELYSMARKHQIRPESLYAHWQEQEAALAAMSLSDDDLESLEAEVAELKSRCMKDALQLSAKRQKAANKLSEAVSAHFDSLGLGKAIFKTRCDQLSEKELSPHGLNFVGFEVQTNPGMPAGPLAKVASGGELSRISLALQVVTAATSHTPCLIFDEVDVGVGGGTAERVGRLMRELGGKAQIMCVTHQPQVAAQAHNHFQVSKVSGDSATHTNIRILSDVQRQEELARMLGGVEITQQTLAHAGEMLTLAKN</sequence>
<evidence type="ECO:0000256" key="9">
    <source>
        <dbReference type="PIRNR" id="PIRNR003128"/>
    </source>
</evidence>
<evidence type="ECO:0000313" key="13">
    <source>
        <dbReference type="Proteomes" id="UP001481413"/>
    </source>
</evidence>
<dbReference type="PIRSF" id="PIRSF003128">
    <property type="entry name" value="RecN"/>
    <property type="match status" value="1"/>
</dbReference>
<dbReference type="PANTHER" id="PTHR11059:SF0">
    <property type="entry name" value="DNA REPAIR PROTEIN RECN"/>
    <property type="match status" value="1"/>
</dbReference>
<evidence type="ECO:0000256" key="4">
    <source>
        <dbReference type="ARBA" id="ARBA00022741"/>
    </source>
</evidence>
<evidence type="ECO:0000259" key="11">
    <source>
        <dbReference type="Pfam" id="PF02463"/>
    </source>
</evidence>
<feature type="domain" description="RecF/RecN/SMC N-terminal" evidence="11">
    <location>
        <begin position="2"/>
        <end position="511"/>
    </location>
</feature>
<evidence type="ECO:0000256" key="3">
    <source>
        <dbReference type="ARBA" id="ARBA00021315"/>
    </source>
</evidence>
<comment type="function">
    <text evidence="1 9">May be involved in recombinational repair of damaged DNA.</text>
</comment>
<dbReference type="Proteomes" id="UP001481413">
    <property type="component" value="Unassembled WGS sequence"/>
</dbReference>
<protein>
    <recommendedName>
        <fullName evidence="3 9">DNA repair protein RecN</fullName>
    </recommendedName>
    <alternativeName>
        <fullName evidence="8 9">Recombination protein N</fullName>
    </alternativeName>
</protein>
<evidence type="ECO:0000256" key="2">
    <source>
        <dbReference type="ARBA" id="ARBA00009441"/>
    </source>
</evidence>
<keyword evidence="7 9" id="KW-0234">DNA repair</keyword>
<dbReference type="InterPro" id="IPR004604">
    <property type="entry name" value="DNA_recomb/repair_RecN"/>
</dbReference>
<dbReference type="InterPro" id="IPR003395">
    <property type="entry name" value="RecF/RecN/SMC_N"/>
</dbReference>
<gene>
    <name evidence="12" type="primary">recN</name>
    <name evidence="12" type="ORF">NBRC116585_04230</name>
</gene>
<dbReference type="PANTHER" id="PTHR11059">
    <property type="entry name" value="DNA REPAIR PROTEIN RECN"/>
    <property type="match status" value="1"/>
</dbReference>
<dbReference type="Gene3D" id="3.40.50.300">
    <property type="entry name" value="P-loop containing nucleotide triphosphate hydrolases"/>
    <property type="match status" value="2"/>
</dbReference>
<evidence type="ECO:0000256" key="5">
    <source>
        <dbReference type="ARBA" id="ARBA00022763"/>
    </source>
</evidence>
<keyword evidence="10" id="KW-0175">Coiled coil</keyword>
<feature type="coiled-coil region" evidence="10">
    <location>
        <begin position="264"/>
        <end position="291"/>
    </location>
</feature>
<keyword evidence="6" id="KW-0067">ATP-binding</keyword>
<dbReference type="NCBIfam" id="TIGR00634">
    <property type="entry name" value="recN"/>
    <property type="match status" value="1"/>
</dbReference>
<keyword evidence="4" id="KW-0547">Nucleotide-binding</keyword>
<evidence type="ECO:0000256" key="7">
    <source>
        <dbReference type="ARBA" id="ARBA00023204"/>
    </source>
</evidence>
<evidence type="ECO:0000256" key="6">
    <source>
        <dbReference type="ARBA" id="ARBA00022840"/>
    </source>
</evidence>
<dbReference type="SUPFAM" id="SSF52540">
    <property type="entry name" value="P-loop containing nucleoside triphosphate hydrolases"/>
    <property type="match status" value="2"/>
</dbReference>
<dbReference type="RefSeq" id="WP_353293238.1">
    <property type="nucleotide sequence ID" value="NZ_BAABWH010000001.1"/>
</dbReference>
<comment type="similarity">
    <text evidence="2 9">Belongs to the RecN family.</text>
</comment>
<dbReference type="CDD" id="cd03241">
    <property type="entry name" value="ABC_RecN"/>
    <property type="match status" value="2"/>
</dbReference>
<comment type="caution">
    <text evidence="12">The sequence shown here is derived from an EMBL/GenBank/DDBJ whole genome shotgun (WGS) entry which is preliminary data.</text>
</comment>
<evidence type="ECO:0000313" key="12">
    <source>
        <dbReference type="EMBL" id="GAA6144306.1"/>
    </source>
</evidence>
<dbReference type="Pfam" id="PF02463">
    <property type="entry name" value="SMC_N"/>
    <property type="match status" value="1"/>
</dbReference>
<evidence type="ECO:0000256" key="10">
    <source>
        <dbReference type="SAM" id="Coils"/>
    </source>
</evidence>
<accession>A0ABP9ZVZ8</accession>